<comment type="similarity">
    <text evidence="3">Belongs to the glycosyl hydrolase 5 (cellulase A) family.</text>
</comment>
<evidence type="ECO:0000256" key="8">
    <source>
        <dbReference type="ARBA" id="ARBA00023295"/>
    </source>
</evidence>
<feature type="region of interest" description="Disordered" evidence="9">
    <location>
        <begin position="700"/>
        <end position="748"/>
    </location>
</feature>
<feature type="compositionally biased region" description="Polar residues" evidence="9">
    <location>
        <begin position="736"/>
        <end position="748"/>
    </location>
</feature>
<protein>
    <recommendedName>
        <fullName evidence="4">mannan endo-1,4-beta-mannosidase</fullName>
        <ecNumber evidence="4">3.2.1.78</ecNumber>
    </recommendedName>
</protein>
<comment type="subcellular location">
    <subcellularLocation>
        <location evidence="2">Secreted</location>
    </subcellularLocation>
</comment>
<organism evidence="11 12">
    <name type="scientific">Chlamydomonas eustigma</name>
    <dbReference type="NCBI Taxonomy" id="1157962"/>
    <lineage>
        <taxon>Eukaryota</taxon>
        <taxon>Viridiplantae</taxon>
        <taxon>Chlorophyta</taxon>
        <taxon>core chlorophytes</taxon>
        <taxon>Chlorophyceae</taxon>
        <taxon>CS clade</taxon>
        <taxon>Chlamydomonadales</taxon>
        <taxon>Chlamydomonadaceae</taxon>
        <taxon>Chlamydomonas</taxon>
    </lineage>
</organism>
<evidence type="ECO:0000256" key="3">
    <source>
        <dbReference type="ARBA" id="ARBA00005641"/>
    </source>
</evidence>
<feature type="compositionally biased region" description="Polar residues" evidence="9">
    <location>
        <begin position="567"/>
        <end position="577"/>
    </location>
</feature>
<dbReference type="SUPFAM" id="SSF51445">
    <property type="entry name" value="(Trans)glycosidases"/>
    <property type="match status" value="1"/>
</dbReference>
<evidence type="ECO:0000256" key="1">
    <source>
        <dbReference type="ARBA" id="ARBA00001678"/>
    </source>
</evidence>
<dbReference type="EMBL" id="BEGY01000071">
    <property type="protein sequence ID" value="GAX81830.1"/>
    <property type="molecule type" value="Genomic_DNA"/>
</dbReference>
<evidence type="ECO:0000256" key="7">
    <source>
        <dbReference type="ARBA" id="ARBA00022801"/>
    </source>
</evidence>
<keyword evidence="8" id="KW-0326">Glycosidase</keyword>
<evidence type="ECO:0000256" key="6">
    <source>
        <dbReference type="ARBA" id="ARBA00022729"/>
    </source>
</evidence>
<evidence type="ECO:0000256" key="2">
    <source>
        <dbReference type="ARBA" id="ARBA00004613"/>
    </source>
</evidence>
<evidence type="ECO:0000256" key="4">
    <source>
        <dbReference type="ARBA" id="ARBA00012706"/>
    </source>
</evidence>
<dbReference type="InterPro" id="IPR001547">
    <property type="entry name" value="Glyco_hydro_5"/>
</dbReference>
<dbReference type="GO" id="GO:0016985">
    <property type="term" value="F:mannan endo-1,4-beta-mannosidase activity"/>
    <property type="evidence" value="ECO:0007669"/>
    <property type="project" value="UniProtKB-EC"/>
</dbReference>
<evidence type="ECO:0000256" key="9">
    <source>
        <dbReference type="SAM" id="MobiDB-lite"/>
    </source>
</evidence>
<dbReference type="Proteomes" id="UP000232323">
    <property type="component" value="Unassembled WGS sequence"/>
</dbReference>
<accession>A0A250XGB3</accession>
<dbReference type="InterPro" id="IPR017853">
    <property type="entry name" value="GH"/>
</dbReference>
<dbReference type="InterPro" id="IPR045053">
    <property type="entry name" value="MAN-like"/>
</dbReference>
<dbReference type="PANTHER" id="PTHR31451">
    <property type="match status" value="1"/>
</dbReference>
<proteinExistence type="inferred from homology"/>
<dbReference type="EC" id="3.2.1.78" evidence="4"/>
<dbReference type="AlphaFoldDB" id="A0A250XGB3"/>
<feature type="region of interest" description="Disordered" evidence="9">
    <location>
        <begin position="565"/>
        <end position="595"/>
    </location>
</feature>
<sequence>MIAVSDMAFSQGLKNRLNLSVGVVMKHGRIRRIAGVQLGPMSPACVLIMLHILMTQHSTCSATQSSTITIEGIEVWTVPPDTAQGVPEELRSEGFVKRRGHQLVIMAALQSSSSSNSKAQSSLIPFYYLGFNAYWLIDKASWGQSWGRQQVVELFAAAKRLGLRVGRTWAFNSKLPSEPGVYDEGQLEALDFIIYAAGRYHVRLILALGNFWPAYFGPERWLLYGKGYTAGQDILDFYGDLPTRELYKAHISFMVNRVNKFTGLKYKDDPTIMGWDVMNEPRCPGCLDDASHDTVASWMCEMTHHLRSQDGNHLILLGSEGFFMADNSSSHLNQFNPGAGAQCEGEDWPSIGSIPDLDVSTLHVYERHMELQPVPPVGRSYLRDPDWIYCDFECYINWMVRFIQLNLEVNEREMRKPVIIEEFGLTWWRNLASDLRVVVEVVRQLLVHSSDTGGALAGAMIWSAALNDSDDQDGYNVKIDGWPSSLGDASASTPVVHYPISPPVLGSYKPFIVPFYDQPGAGSQFLAVQPDGPHRYYCRSNWSNNTTAAAATAIAVNSSYVEHSDNSDTVLSSQPATRSDVKAVSPSSHPSPPSATAIMNSDSALISMKQSFANRSEWTAMNSTLLLTASNTSDLEMEPLLSPSNSIGQLNHNDVSGSSPAALIANDAHEGGGTTSGGGYHPVVVKKVVITLSPVPMMIAGDTSQPTTRNMTTSQDDLVTSPVDMNGDEPQDVVQPETSSPDAAANQHSGVRRQFLSHHMDGAIIKHLRSRFSTRRLRWQQDQLDGFRRGWQRGDCANTASRTWRPIPINTSVVDVAAFRSFTAPLRLVDMLGNATRQLLHG</sequence>
<keyword evidence="6" id="KW-0732">Signal</keyword>
<dbReference type="PANTHER" id="PTHR31451:SF39">
    <property type="entry name" value="MANNAN ENDO-1,4-BETA-MANNOSIDASE 1"/>
    <property type="match status" value="1"/>
</dbReference>
<evidence type="ECO:0000259" key="10">
    <source>
        <dbReference type="Pfam" id="PF26410"/>
    </source>
</evidence>
<evidence type="ECO:0000313" key="11">
    <source>
        <dbReference type="EMBL" id="GAX81830.1"/>
    </source>
</evidence>
<gene>
    <name evidence="11" type="ORF">CEUSTIGMA_g9258.t1</name>
</gene>
<reference evidence="11 12" key="1">
    <citation type="submission" date="2017-08" db="EMBL/GenBank/DDBJ databases">
        <title>Acidophilic green algal genome provides insights into adaptation to an acidic environment.</title>
        <authorList>
            <person name="Hirooka S."/>
            <person name="Hirose Y."/>
            <person name="Kanesaki Y."/>
            <person name="Higuchi S."/>
            <person name="Fujiwara T."/>
            <person name="Onuma R."/>
            <person name="Era A."/>
            <person name="Ohbayashi R."/>
            <person name="Uzuka A."/>
            <person name="Nozaki H."/>
            <person name="Yoshikawa H."/>
            <person name="Miyagishima S.Y."/>
        </authorList>
    </citation>
    <scope>NUCLEOTIDE SEQUENCE [LARGE SCALE GENOMIC DNA]</scope>
    <source>
        <strain evidence="11 12">NIES-2499</strain>
    </source>
</reference>
<feature type="domain" description="Glycoside hydrolase family 5" evidence="10">
    <location>
        <begin position="169"/>
        <end position="322"/>
    </location>
</feature>
<evidence type="ECO:0000256" key="5">
    <source>
        <dbReference type="ARBA" id="ARBA00022525"/>
    </source>
</evidence>
<feature type="compositionally biased region" description="Polar residues" evidence="9">
    <location>
        <begin position="702"/>
        <end position="718"/>
    </location>
</feature>
<keyword evidence="5" id="KW-0964">Secreted</keyword>
<comment type="catalytic activity">
    <reaction evidence="1">
        <text>Random hydrolysis of (1-&gt;4)-beta-D-mannosidic linkages in mannans, galactomannans and glucomannans.</text>
        <dbReference type="EC" id="3.2.1.78"/>
    </reaction>
</comment>
<dbReference type="GO" id="GO:0000272">
    <property type="term" value="P:polysaccharide catabolic process"/>
    <property type="evidence" value="ECO:0007669"/>
    <property type="project" value="InterPro"/>
</dbReference>
<evidence type="ECO:0000313" key="12">
    <source>
        <dbReference type="Proteomes" id="UP000232323"/>
    </source>
</evidence>
<dbReference type="OrthoDB" id="406631at2759"/>
<dbReference type="Gene3D" id="3.20.20.80">
    <property type="entry name" value="Glycosidases"/>
    <property type="match status" value="1"/>
</dbReference>
<name>A0A250XGB3_9CHLO</name>
<dbReference type="Pfam" id="PF26410">
    <property type="entry name" value="GH5_mannosidase"/>
    <property type="match status" value="1"/>
</dbReference>
<keyword evidence="7" id="KW-0378">Hydrolase</keyword>
<dbReference type="STRING" id="1157962.A0A250XGB3"/>
<comment type="caution">
    <text evidence="11">The sequence shown here is derived from an EMBL/GenBank/DDBJ whole genome shotgun (WGS) entry which is preliminary data.</text>
</comment>
<keyword evidence="12" id="KW-1185">Reference proteome</keyword>
<dbReference type="GO" id="GO:0005576">
    <property type="term" value="C:extracellular region"/>
    <property type="evidence" value="ECO:0007669"/>
    <property type="project" value="UniProtKB-SubCell"/>
</dbReference>